<dbReference type="InterPro" id="IPR036837">
    <property type="entry name" value="Cation_efflux_CTD_sf"/>
</dbReference>
<dbReference type="Pfam" id="PF01545">
    <property type="entry name" value="Cation_efflux"/>
    <property type="match status" value="1"/>
</dbReference>
<comment type="similarity">
    <text evidence="2">Belongs to the cation diffusion facilitator (CDF) transporter (TC 2.A.4) family.</text>
</comment>
<gene>
    <name evidence="9" type="ORF">AV274_1284</name>
</gene>
<dbReference type="NCBIfam" id="TIGR01297">
    <property type="entry name" value="CDF"/>
    <property type="match status" value="1"/>
</dbReference>
<dbReference type="GO" id="GO:0008324">
    <property type="term" value="F:monoatomic cation transmembrane transporter activity"/>
    <property type="evidence" value="ECO:0007669"/>
    <property type="project" value="InterPro"/>
</dbReference>
<dbReference type="InterPro" id="IPR002524">
    <property type="entry name" value="Cation_efflux"/>
</dbReference>
<keyword evidence="6 7" id="KW-0472">Membrane</keyword>
<evidence type="ECO:0000256" key="7">
    <source>
        <dbReference type="SAM" id="Phobius"/>
    </source>
</evidence>
<dbReference type="OrthoDB" id="435980at2759"/>
<dbReference type="PANTHER" id="PTHR43840">
    <property type="entry name" value="MITOCHONDRIAL METAL TRANSPORTER 1-RELATED"/>
    <property type="match status" value="1"/>
</dbReference>
<keyword evidence="10" id="KW-1185">Reference proteome</keyword>
<dbReference type="STRING" id="478820.A0A196SM47"/>
<evidence type="ECO:0000256" key="6">
    <source>
        <dbReference type="ARBA" id="ARBA00023136"/>
    </source>
</evidence>
<sequence>MLRIARTGSESFANSSRLLYCVVRGGASQMVGCPCFPQRRNYYTNVLSSRYCSVPKRFHGDHGADIDDPVMQTKEMKKVTYWGLGMNVVLTGTKAVLGVLMNSSSVIADAVHSLSDMISDFVTLGTVSYSRRAPNKKWIYGYGKLETVSSLFVSGILIVTSGAVFSHAYEIISSLYMSHPEAVHVAAEAASTHSHGMELLLANNTLLDSLGVGVLVLSVGMKEWLYRQTMKIATKTDSSVLKANAWHHRVDALSAVVALVGLSGRFMGVPWMDPVAGIAVGAVVLKTGCEVGWKSLGELVDLSVDEKTLASIRDVCGKAIDPEFADAVKVANVMARKAGPHLHSVVELEIEKDMRLEDVMHVKEEVEHHLREIHHMQTAIVDICSHRH</sequence>
<accession>A0A196SM47</accession>
<keyword evidence="3" id="KW-0813">Transport</keyword>
<dbReference type="EMBL" id="LXWW01000052">
    <property type="protein sequence ID" value="OAO16974.1"/>
    <property type="molecule type" value="Genomic_DNA"/>
</dbReference>
<dbReference type="InterPro" id="IPR027469">
    <property type="entry name" value="Cation_efflux_TMD_sf"/>
</dbReference>
<keyword evidence="4 7" id="KW-0812">Transmembrane</keyword>
<dbReference type="Gene3D" id="3.30.70.1350">
    <property type="entry name" value="Cation efflux protein, cytoplasmic domain"/>
    <property type="match status" value="1"/>
</dbReference>
<evidence type="ECO:0000256" key="5">
    <source>
        <dbReference type="ARBA" id="ARBA00022989"/>
    </source>
</evidence>
<dbReference type="AlphaFoldDB" id="A0A196SM47"/>
<protein>
    <submittedName>
        <fullName evidence="9">Cation Diffusion Facilitator (CDF) Family</fullName>
    </submittedName>
</protein>
<dbReference type="Gene3D" id="1.20.1510.10">
    <property type="entry name" value="Cation efflux protein transmembrane domain"/>
    <property type="match status" value="1"/>
</dbReference>
<reference evidence="9 10" key="1">
    <citation type="submission" date="2016-05" db="EMBL/GenBank/DDBJ databases">
        <title>Nuclear genome of Blastocystis sp. subtype 1 NandII.</title>
        <authorList>
            <person name="Gentekaki E."/>
            <person name="Curtis B."/>
            <person name="Stairs C."/>
            <person name="Eme L."/>
            <person name="Herman E."/>
            <person name="Klimes V."/>
            <person name="Arias M.C."/>
            <person name="Elias M."/>
            <person name="Hilliou F."/>
            <person name="Klute M."/>
            <person name="Malik S.-B."/>
            <person name="Pightling A."/>
            <person name="Rachubinski R."/>
            <person name="Salas D."/>
            <person name="Schlacht A."/>
            <person name="Suga H."/>
            <person name="Archibald J."/>
            <person name="Ball S.G."/>
            <person name="Clark G."/>
            <person name="Dacks J."/>
            <person name="Van Der Giezen M."/>
            <person name="Tsaousis A."/>
            <person name="Roger A."/>
        </authorList>
    </citation>
    <scope>NUCLEOTIDE SEQUENCE [LARGE SCALE GENOMIC DNA]</scope>
    <source>
        <strain evidence="10">ATCC 50177 / NandII</strain>
    </source>
</reference>
<evidence type="ECO:0000313" key="9">
    <source>
        <dbReference type="EMBL" id="OAO16974.1"/>
    </source>
</evidence>
<dbReference type="SUPFAM" id="SSF161111">
    <property type="entry name" value="Cation efflux protein transmembrane domain-like"/>
    <property type="match status" value="1"/>
</dbReference>
<dbReference type="Proteomes" id="UP000078348">
    <property type="component" value="Unassembled WGS sequence"/>
</dbReference>
<proteinExistence type="inferred from homology"/>
<dbReference type="PANTHER" id="PTHR43840:SF15">
    <property type="entry name" value="MITOCHONDRIAL METAL TRANSPORTER 1-RELATED"/>
    <property type="match status" value="1"/>
</dbReference>
<dbReference type="FunFam" id="1.20.1510.10:FF:000006">
    <property type="entry name" value="Divalent cation efflux transporter"/>
    <property type="match status" value="1"/>
</dbReference>
<keyword evidence="5 7" id="KW-1133">Transmembrane helix</keyword>
<dbReference type="InterPro" id="IPR050291">
    <property type="entry name" value="CDF_Transporter"/>
</dbReference>
<comment type="caution">
    <text evidence="9">The sequence shown here is derived from an EMBL/GenBank/DDBJ whole genome shotgun (WGS) entry which is preliminary data.</text>
</comment>
<feature type="transmembrane region" description="Helical" evidence="7">
    <location>
        <begin position="206"/>
        <end position="225"/>
    </location>
</feature>
<feature type="transmembrane region" description="Helical" evidence="7">
    <location>
        <begin position="79"/>
        <end position="100"/>
    </location>
</feature>
<feature type="domain" description="Cation efflux protein transmembrane" evidence="8">
    <location>
        <begin position="84"/>
        <end position="300"/>
    </location>
</feature>
<dbReference type="InterPro" id="IPR058533">
    <property type="entry name" value="Cation_efflux_TM"/>
</dbReference>
<comment type="subcellular location">
    <subcellularLocation>
        <location evidence="1">Membrane</location>
        <topology evidence="1">Multi-pass membrane protein</topology>
    </subcellularLocation>
</comment>
<evidence type="ECO:0000256" key="2">
    <source>
        <dbReference type="ARBA" id="ARBA00008114"/>
    </source>
</evidence>
<evidence type="ECO:0000259" key="8">
    <source>
        <dbReference type="Pfam" id="PF01545"/>
    </source>
</evidence>
<evidence type="ECO:0000256" key="3">
    <source>
        <dbReference type="ARBA" id="ARBA00022448"/>
    </source>
</evidence>
<evidence type="ECO:0000313" key="10">
    <source>
        <dbReference type="Proteomes" id="UP000078348"/>
    </source>
</evidence>
<evidence type="ECO:0000256" key="1">
    <source>
        <dbReference type="ARBA" id="ARBA00004141"/>
    </source>
</evidence>
<evidence type="ECO:0000256" key="4">
    <source>
        <dbReference type="ARBA" id="ARBA00022692"/>
    </source>
</evidence>
<feature type="transmembrane region" description="Helical" evidence="7">
    <location>
        <begin position="148"/>
        <end position="169"/>
    </location>
</feature>
<dbReference type="GO" id="GO:0016020">
    <property type="term" value="C:membrane"/>
    <property type="evidence" value="ECO:0007669"/>
    <property type="project" value="UniProtKB-SubCell"/>
</dbReference>
<organism evidence="9 10">
    <name type="scientific">Blastocystis sp. subtype 1 (strain ATCC 50177 / NandII)</name>
    <dbReference type="NCBI Taxonomy" id="478820"/>
    <lineage>
        <taxon>Eukaryota</taxon>
        <taxon>Sar</taxon>
        <taxon>Stramenopiles</taxon>
        <taxon>Bigyra</taxon>
        <taxon>Opalozoa</taxon>
        <taxon>Opalinata</taxon>
        <taxon>Blastocystidae</taxon>
        <taxon>Blastocystis</taxon>
    </lineage>
</organism>
<name>A0A196SM47_BLAHN</name>